<protein>
    <submittedName>
        <fullName evidence="5">Transcriptional regulator</fullName>
    </submittedName>
</protein>
<dbReference type="PROSITE" id="PS50943">
    <property type="entry name" value="HTH_CROC1"/>
    <property type="match status" value="1"/>
</dbReference>
<name>A0A1Y0BYV6_9MYCO</name>
<evidence type="ECO:0000313" key="6">
    <source>
        <dbReference type="Proteomes" id="UP000195331"/>
    </source>
</evidence>
<gene>
    <name evidence="5" type="ORF">BTO20_05185</name>
</gene>
<dbReference type="SUPFAM" id="SSF47413">
    <property type="entry name" value="lambda repressor-like DNA-binding domains"/>
    <property type="match status" value="1"/>
</dbReference>
<evidence type="ECO:0000259" key="3">
    <source>
        <dbReference type="PROSITE" id="PS50943"/>
    </source>
</evidence>
<dbReference type="Pfam" id="PF00440">
    <property type="entry name" value="TetR_N"/>
    <property type="match status" value="1"/>
</dbReference>
<dbReference type="PROSITE" id="PS50977">
    <property type="entry name" value="HTH_TETR_2"/>
    <property type="match status" value="1"/>
</dbReference>
<dbReference type="SUPFAM" id="SSF48498">
    <property type="entry name" value="Tetracyclin repressor-like, C-terminal domain"/>
    <property type="match status" value="1"/>
</dbReference>
<evidence type="ECO:0000256" key="1">
    <source>
        <dbReference type="ARBA" id="ARBA00023125"/>
    </source>
</evidence>
<dbReference type="InterPro" id="IPR001387">
    <property type="entry name" value="Cro/C1-type_HTH"/>
</dbReference>
<dbReference type="GO" id="GO:0000976">
    <property type="term" value="F:transcription cis-regulatory region binding"/>
    <property type="evidence" value="ECO:0007669"/>
    <property type="project" value="TreeGrafter"/>
</dbReference>
<accession>A0A1Y0BYV6</accession>
<dbReference type="PANTHER" id="PTHR30055:SF237">
    <property type="entry name" value="TRANSCRIPTIONAL REPRESSOR MCE3R"/>
    <property type="match status" value="1"/>
</dbReference>
<keyword evidence="6" id="KW-1185">Reference proteome</keyword>
<dbReference type="Gene3D" id="1.10.357.10">
    <property type="entry name" value="Tetracycline Repressor, domain 2"/>
    <property type="match status" value="1"/>
</dbReference>
<dbReference type="PANTHER" id="PTHR30055">
    <property type="entry name" value="HTH-TYPE TRANSCRIPTIONAL REGULATOR RUTR"/>
    <property type="match status" value="1"/>
</dbReference>
<dbReference type="AlphaFoldDB" id="A0A1Y0BYV6"/>
<dbReference type="InterPro" id="IPR009057">
    <property type="entry name" value="Homeodomain-like_sf"/>
</dbReference>
<feature type="domain" description="HTH tetR-type" evidence="4">
    <location>
        <begin position="95"/>
        <end position="155"/>
    </location>
</feature>
<dbReference type="Proteomes" id="UP000195331">
    <property type="component" value="Chromosome"/>
</dbReference>
<dbReference type="InterPro" id="IPR041490">
    <property type="entry name" value="KstR2_TetR_C"/>
</dbReference>
<feature type="domain" description="HTH cro/C1-type" evidence="3">
    <location>
        <begin position="12"/>
        <end position="66"/>
    </location>
</feature>
<dbReference type="PRINTS" id="PR00455">
    <property type="entry name" value="HTHTETR"/>
</dbReference>
<dbReference type="Pfam" id="PF01381">
    <property type="entry name" value="HTH_3"/>
    <property type="match status" value="1"/>
</dbReference>
<dbReference type="InterPro" id="IPR036271">
    <property type="entry name" value="Tet_transcr_reg_TetR-rel_C_sf"/>
</dbReference>
<dbReference type="GO" id="GO:0003700">
    <property type="term" value="F:DNA-binding transcription factor activity"/>
    <property type="evidence" value="ECO:0007669"/>
    <property type="project" value="TreeGrafter"/>
</dbReference>
<dbReference type="SUPFAM" id="SSF46689">
    <property type="entry name" value="Homeodomain-like"/>
    <property type="match status" value="1"/>
</dbReference>
<feature type="DNA-binding region" description="H-T-H motif" evidence="2">
    <location>
        <begin position="118"/>
        <end position="137"/>
    </location>
</feature>
<evidence type="ECO:0000259" key="4">
    <source>
        <dbReference type="PROSITE" id="PS50977"/>
    </source>
</evidence>
<dbReference type="Gene3D" id="1.10.260.40">
    <property type="entry name" value="lambda repressor-like DNA-binding domains"/>
    <property type="match status" value="1"/>
</dbReference>
<organism evidence="5 6">
    <name type="scientific">Mycobacterium dioxanotrophicus</name>
    <dbReference type="NCBI Taxonomy" id="482462"/>
    <lineage>
        <taxon>Bacteria</taxon>
        <taxon>Bacillati</taxon>
        <taxon>Actinomycetota</taxon>
        <taxon>Actinomycetes</taxon>
        <taxon>Mycobacteriales</taxon>
        <taxon>Mycobacteriaceae</taxon>
        <taxon>Mycobacterium</taxon>
    </lineage>
</organism>
<dbReference type="Pfam" id="PF17932">
    <property type="entry name" value="TetR_C_24"/>
    <property type="match status" value="1"/>
</dbReference>
<dbReference type="InterPro" id="IPR050109">
    <property type="entry name" value="HTH-type_TetR-like_transc_reg"/>
</dbReference>
<dbReference type="SMART" id="SM00530">
    <property type="entry name" value="HTH_XRE"/>
    <property type="match status" value="1"/>
</dbReference>
<keyword evidence="1 2" id="KW-0238">DNA-binding</keyword>
<evidence type="ECO:0000313" key="5">
    <source>
        <dbReference type="EMBL" id="ART68067.1"/>
    </source>
</evidence>
<dbReference type="InterPro" id="IPR010982">
    <property type="entry name" value="Lambda_DNA-bd_dom_sf"/>
</dbReference>
<dbReference type="EMBL" id="CP020809">
    <property type="protein sequence ID" value="ART68067.1"/>
    <property type="molecule type" value="Genomic_DNA"/>
</dbReference>
<proteinExistence type="predicted"/>
<evidence type="ECO:0000256" key="2">
    <source>
        <dbReference type="PROSITE-ProRule" id="PRU00335"/>
    </source>
</evidence>
<dbReference type="CDD" id="cd00093">
    <property type="entry name" value="HTH_XRE"/>
    <property type="match status" value="1"/>
</dbReference>
<dbReference type="KEGG" id="mdx:BTO20_05185"/>
<reference evidence="5 6" key="1">
    <citation type="submission" date="2017-04" db="EMBL/GenBank/DDBJ databases">
        <title>Whole Genome Sequence of 1,4-Dioxane Degrading Bacterium Mycobacterium dioxanotrophicus PH-06.</title>
        <authorList>
            <person name="He Y."/>
        </authorList>
    </citation>
    <scope>NUCLEOTIDE SEQUENCE [LARGE SCALE GENOMIC DNA]</scope>
    <source>
        <strain evidence="5 6">PH-06</strain>
    </source>
</reference>
<sequence>MFSMAEHTGALVRSARVRTGVSLRQLATRIGVSPATMSAIENDKAGLSVDRLYAIAEALGTSATEMLRTPEPHHAPRAGAHDDNAPGADWRAFPALNLDPVLMAAISVFVRTGYHGATMRTIATAAHMSVPGVYHHYPSKQRLLVAILDVAMSELHWLIPAARSEGSTPTERFSNMVEALALFHTHRRDLAFIGASEMRSILPPDHERISALRNDIQYMLDDEAEAAIATGEFRTPHAHDATRAISTMCTSLPSWFQPSGPTSASEIAGEYARFAVDIMRAG</sequence>
<dbReference type="InterPro" id="IPR001647">
    <property type="entry name" value="HTH_TetR"/>
</dbReference>